<keyword evidence="10" id="KW-0067">ATP-binding</keyword>
<dbReference type="InterPro" id="IPR005248">
    <property type="entry name" value="NadD/NMNAT"/>
</dbReference>
<evidence type="ECO:0000256" key="11">
    <source>
        <dbReference type="ARBA" id="ARBA00023027"/>
    </source>
</evidence>
<dbReference type="GO" id="GO:0009435">
    <property type="term" value="P:NAD+ biosynthetic process"/>
    <property type="evidence" value="ECO:0007669"/>
    <property type="project" value="UniProtKB-UniPathway"/>
</dbReference>
<comment type="similarity">
    <text evidence="4">Belongs to the eukaryotic NMN adenylyltransferase family.</text>
</comment>
<accession>K1XVT2</accession>
<evidence type="ECO:0000256" key="8">
    <source>
        <dbReference type="ARBA" id="ARBA00022695"/>
    </source>
</evidence>
<evidence type="ECO:0000256" key="7">
    <source>
        <dbReference type="ARBA" id="ARBA00022679"/>
    </source>
</evidence>
<keyword evidence="12" id="KW-0539">Nucleus</keyword>
<dbReference type="Pfam" id="PF01467">
    <property type="entry name" value="CTP_transf_like"/>
    <property type="match status" value="1"/>
</dbReference>
<evidence type="ECO:0000259" key="16">
    <source>
        <dbReference type="Pfam" id="PF04321"/>
    </source>
</evidence>
<evidence type="ECO:0000256" key="1">
    <source>
        <dbReference type="ARBA" id="ARBA00004123"/>
    </source>
</evidence>
<dbReference type="UniPathway" id="UPA00253">
    <property type="reaction ID" value="UER00332"/>
</dbReference>
<dbReference type="Proteomes" id="UP000006753">
    <property type="component" value="Unassembled WGS sequence"/>
</dbReference>
<dbReference type="PANTHER" id="PTHR12039:SF0">
    <property type="entry name" value="NICOTINAMIDE-NUCLEOTIDE ADENYLYLTRANSFERASE"/>
    <property type="match status" value="1"/>
</dbReference>
<dbReference type="eggNOG" id="KOG3199">
    <property type="taxonomic scope" value="Eukaryota"/>
</dbReference>
<dbReference type="eggNOG" id="KOG1430">
    <property type="taxonomic scope" value="Eukaryota"/>
</dbReference>
<comment type="catalytic activity">
    <reaction evidence="13">
        <text>nicotinate beta-D-ribonucleotide + ATP + H(+) = deamido-NAD(+) + diphosphate</text>
        <dbReference type="Rhea" id="RHEA:22860"/>
        <dbReference type="ChEBI" id="CHEBI:15378"/>
        <dbReference type="ChEBI" id="CHEBI:30616"/>
        <dbReference type="ChEBI" id="CHEBI:33019"/>
        <dbReference type="ChEBI" id="CHEBI:57502"/>
        <dbReference type="ChEBI" id="CHEBI:58437"/>
        <dbReference type="EC" id="2.7.7.18"/>
    </reaction>
</comment>
<comment type="catalytic activity">
    <reaction evidence="14">
        <text>beta-nicotinamide D-ribonucleotide + ATP + H(+) = diphosphate + NAD(+)</text>
        <dbReference type="Rhea" id="RHEA:21360"/>
        <dbReference type="ChEBI" id="CHEBI:14649"/>
        <dbReference type="ChEBI" id="CHEBI:15378"/>
        <dbReference type="ChEBI" id="CHEBI:30616"/>
        <dbReference type="ChEBI" id="CHEBI:33019"/>
        <dbReference type="ChEBI" id="CHEBI:57540"/>
        <dbReference type="EC" id="2.7.7.1"/>
    </reaction>
</comment>
<keyword evidence="18" id="KW-1185">Reference proteome</keyword>
<comment type="subcellular location">
    <subcellularLocation>
        <location evidence="1">Nucleus</location>
    </subcellularLocation>
</comment>
<gene>
    <name evidence="17" type="ORF">MBM_05283</name>
</gene>
<evidence type="ECO:0000259" key="15">
    <source>
        <dbReference type="Pfam" id="PF01467"/>
    </source>
</evidence>
<organism evidence="17 18">
    <name type="scientific">Marssonina brunnea f. sp. multigermtubi (strain MB_m1)</name>
    <name type="common">Marssonina leaf spot fungus</name>
    <dbReference type="NCBI Taxonomy" id="1072389"/>
    <lineage>
        <taxon>Eukaryota</taxon>
        <taxon>Fungi</taxon>
        <taxon>Dikarya</taxon>
        <taxon>Ascomycota</taxon>
        <taxon>Pezizomycotina</taxon>
        <taxon>Leotiomycetes</taxon>
        <taxon>Helotiales</taxon>
        <taxon>Drepanopezizaceae</taxon>
        <taxon>Drepanopeziza</taxon>
    </lineage>
</organism>
<dbReference type="OrthoDB" id="6235964at2759"/>
<evidence type="ECO:0000256" key="6">
    <source>
        <dbReference type="ARBA" id="ARBA00022642"/>
    </source>
</evidence>
<evidence type="ECO:0000256" key="3">
    <source>
        <dbReference type="ARBA" id="ARBA00005019"/>
    </source>
</evidence>
<evidence type="ECO:0000256" key="13">
    <source>
        <dbReference type="ARBA" id="ARBA00048721"/>
    </source>
</evidence>
<dbReference type="FunFam" id="3.40.50.720:FF:000357">
    <property type="entry name" value="Methionine adenosyltransferase 2 subunit beta"/>
    <property type="match status" value="1"/>
</dbReference>
<dbReference type="GeneID" id="18761218"/>
<evidence type="ECO:0000256" key="5">
    <source>
        <dbReference type="ARBA" id="ARBA00022553"/>
    </source>
</evidence>
<reference evidence="17 18" key="1">
    <citation type="journal article" date="2012" name="BMC Genomics">
        <title>Sequencing the genome of Marssonina brunnea reveals fungus-poplar co-evolution.</title>
        <authorList>
            <person name="Zhu S."/>
            <person name="Cao Y.-Z."/>
            <person name="Jiang C."/>
            <person name="Tan B.-Y."/>
            <person name="Wang Z."/>
            <person name="Feng S."/>
            <person name="Zhang L."/>
            <person name="Su X.-H."/>
            <person name="Brejova B."/>
            <person name="Vinar T."/>
            <person name="Xu M."/>
            <person name="Wang M.-X."/>
            <person name="Zhang S.-G."/>
            <person name="Huang M.-R."/>
            <person name="Wu R."/>
            <person name="Zhou Y."/>
        </authorList>
    </citation>
    <scope>NUCLEOTIDE SEQUENCE [LARGE SCALE GENOMIC DNA]</scope>
    <source>
        <strain evidence="17 18">MB_m1</strain>
    </source>
</reference>
<dbReference type="FunFam" id="3.40.50.620:FF:000074">
    <property type="entry name" value="Nicotinamide-nucleotide adenylyltransferase"/>
    <property type="match status" value="1"/>
</dbReference>
<evidence type="ECO:0000256" key="12">
    <source>
        <dbReference type="ARBA" id="ARBA00023242"/>
    </source>
</evidence>
<dbReference type="InterPro" id="IPR036291">
    <property type="entry name" value="NAD(P)-bd_dom_sf"/>
</dbReference>
<dbReference type="InterPro" id="IPR045094">
    <property type="entry name" value="NMNAT_euk"/>
</dbReference>
<keyword evidence="7" id="KW-0808">Transferase</keyword>
<keyword evidence="11" id="KW-0520">NAD</keyword>
<dbReference type="HOGENOM" id="CLU_425176_0_0_1"/>
<dbReference type="InterPro" id="IPR004821">
    <property type="entry name" value="Cyt_trans-like"/>
</dbReference>
<dbReference type="GO" id="GO:0005524">
    <property type="term" value="F:ATP binding"/>
    <property type="evidence" value="ECO:0007669"/>
    <property type="project" value="UniProtKB-KW"/>
</dbReference>
<dbReference type="CDD" id="cd05254">
    <property type="entry name" value="dTDP_HR_like_SDR_e"/>
    <property type="match status" value="1"/>
</dbReference>
<dbReference type="InterPro" id="IPR029903">
    <property type="entry name" value="RmlD-like-bd"/>
</dbReference>
<dbReference type="Pfam" id="PF04321">
    <property type="entry name" value="RmlD_sub_bind"/>
    <property type="match status" value="1"/>
</dbReference>
<evidence type="ECO:0000256" key="2">
    <source>
        <dbReference type="ARBA" id="ARBA00004658"/>
    </source>
</evidence>
<dbReference type="CDD" id="cd09286">
    <property type="entry name" value="NMNAT_Eukarya"/>
    <property type="match status" value="1"/>
</dbReference>
<evidence type="ECO:0000313" key="17">
    <source>
        <dbReference type="EMBL" id="EKD16814.1"/>
    </source>
</evidence>
<dbReference type="InterPro" id="IPR014729">
    <property type="entry name" value="Rossmann-like_a/b/a_fold"/>
</dbReference>
<name>K1XVT2_MARBU</name>
<comment type="pathway">
    <text evidence="2">Cofactor biosynthesis; NAD(+) biosynthesis; NAD(+) from nicotinamide D-ribonucleotide: step 1/1.</text>
</comment>
<protein>
    <submittedName>
        <fullName evidence="17">RmlD substrate binding domain-containing protein</fullName>
    </submittedName>
</protein>
<dbReference type="GO" id="GO:0004515">
    <property type="term" value="F:nicotinate-nucleotide adenylyltransferase activity"/>
    <property type="evidence" value="ECO:0007669"/>
    <property type="project" value="UniProtKB-EC"/>
</dbReference>
<dbReference type="SUPFAM" id="SSF51735">
    <property type="entry name" value="NAD(P)-binding Rossmann-fold domains"/>
    <property type="match status" value="1"/>
</dbReference>
<dbReference type="STRING" id="1072389.K1XVT2"/>
<dbReference type="GO" id="GO:0005634">
    <property type="term" value="C:nucleus"/>
    <property type="evidence" value="ECO:0007669"/>
    <property type="project" value="UniProtKB-SubCell"/>
</dbReference>
<dbReference type="Gene3D" id="3.40.50.720">
    <property type="entry name" value="NAD(P)-binding Rossmann-like Domain"/>
    <property type="match status" value="1"/>
</dbReference>
<dbReference type="KEGG" id="mbe:MBM_05283"/>
<dbReference type="Gene3D" id="3.40.50.620">
    <property type="entry name" value="HUPs"/>
    <property type="match status" value="1"/>
</dbReference>
<proteinExistence type="inferred from homology"/>
<dbReference type="InterPro" id="IPR051182">
    <property type="entry name" value="Euk_NMN_adenylyltrnsfrase"/>
</dbReference>
<keyword evidence="6" id="KW-0662">Pyridine nucleotide biosynthesis</keyword>
<dbReference type="GO" id="GO:0000309">
    <property type="term" value="F:nicotinamide-nucleotide adenylyltransferase activity"/>
    <property type="evidence" value="ECO:0007669"/>
    <property type="project" value="UniProtKB-EC"/>
</dbReference>
<evidence type="ECO:0000256" key="10">
    <source>
        <dbReference type="ARBA" id="ARBA00022840"/>
    </source>
</evidence>
<dbReference type="EMBL" id="JH921438">
    <property type="protein sequence ID" value="EKD16814.1"/>
    <property type="molecule type" value="Genomic_DNA"/>
</dbReference>
<dbReference type="SUPFAM" id="SSF52374">
    <property type="entry name" value="Nucleotidylyl transferase"/>
    <property type="match status" value="1"/>
</dbReference>
<comment type="pathway">
    <text evidence="3">Cofactor biosynthesis; NAD(+) biosynthesis; deamido-NAD(+) from nicotinate D-ribonucleotide: step 1/1.</text>
</comment>
<dbReference type="AlphaFoldDB" id="K1XVT2"/>
<feature type="domain" description="Cytidyltransferase-like" evidence="15">
    <location>
        <begin position="39"/>
        <end position="225"/>
    </location>
</feature>
<evidence type="ECO:0000256" key="9">
    <source>
        <dbReference type="ARBA" id="ARBA00022741"/>
    </source>
</evidence>
<evidence type="ECO:0000256" key="4">
    <source>
        <dbReference type="ARBA" id="ARBA00007064"/>
    </source>
</evidence>
<keyword evidence="9" id="KW-0547">Nucleotide-binding</keyword>
<feature type="domain" description="RmlD-like substrate binding" evidence="16">
    <location>
        <begin position="332"/>
        <end position="625"/>
    </location>
</feature>
<evidence type="ECO:0000256" key="14">
    <source>
        <dbReference type="ARBA" id="ARBA00049001"/>
    </source>
</evidence>
<dbReference type="PANTHER" id="PTHR12039">
    <property type="entry name" value="NICOTINAMIDE MONONUCLEOTIDE ADENYLYLTRANSFERASE"/>
    <property type="match status" value="1"/>
</dbReference>
<dbReference type="NCBIfam" id="TIGR00482">
    <property type="entry name" value="nicotinate (nicotinamide) nucleotide adenylyltransferase"/>
    <property type="match status" value="1"/>
</dbReference>
<dbReference type="InParanoid" id="K1XVT2"/>
<evidence type="ECO:0000313" key="18">
    <source>
        <dbReference type="Proteomes" id="UP000006753"/>
    </source>
</evidence>
<keyword evidence="8" id="KW-0548">Nucleotidyltransferase</keyword>
<sequence length="644" mass="71145">MTSTIPAQTSAQALQDYTFPRSRLRLTQQHQNKTPLVLIACGSFSPITYLHMRMFELGADFAKFNSDFEIMGGYFSPVGDAYKKAGLASAHHRLAMCNLAANQSSWLMVDPWEAVQKEYVPTAQVLDHFEYEINEVLGGVEKPDGTRVKCRILLLAGADLIQTMSTPGVWSDKDLDHILGRYGAFVVERTGTDIDEALTNLQPWKDNIYVIAQLIQNDISSTKIRLFLRREMSVQYLIPAPVINYIEENGLYEDDSTDSKMKAKEHISGKSDSRLGITPGEVDEDICMCLCVSPDREERALVGIGVWSSRIISTLKLLPRDEDPTNIKMTRKALITGATGLLGRQVVKAFERGGWDVKGTGFTRANPPTILKLDLGSEADVSAAIQELKPQVVVHCAANRFPDKCDSDPVGTRALNVEASASLARLCAASSTLLIYISTDYVFPGLEGDAPYEATSTPSPPNSYGLTKWDGEKAVLAEYEKAGKQGWGVVLRVPVLYGNAGTPAESAVNVLMDAVYKAQEKGQGVKMDHWAIRYPTNTEDVGRVLQDVATHYLSTDDKSSLPTILQFSSEDKMTKYEICEIFAEIMGLPLDGMVANTEGNDPNASVKRPYDCHLSTKVLKELGINVATQDFTAWWRREARAYRK</sequence>
<keyword evidence="5" id="KW-0597">Phosphoprotein</keyword>